<evidence type="ECO:0000313" key="2">
    <source>
        <dbReference type="Proteomes" id="UP001057402"/>
    </source>
</evidence>
<evidence type="ECO:0000313" key="1">
    <source>
        <dbReference type="EMBL" id="KAI4302229.1"/>
    </source>
</evidence>
<gene>
    <name evidence="1" type="ORF">MLD38_038006</name>
</gene>
<proteinExistence type="predicted"/>
<comment type="caution">
    <text evidence="1">The sequence shown here is derived from an EMBL/GenBank/DDBJ whole genome shotgun (WGS) entry which is preliminary data.</text>
</comment>
<reference evidence="2" key="1">
    <citation type="journal article" date="2023" name="Front. Plant Sci.">
        <title>Chromosomal-level genome assembly of Melastoma candidum provides insights into trichome evolution.</title>
        <authorList>
            <person name="Zhong Y."/>
            <person name="Wu W."/>
            <person name="Sun C."/>
            <person name="Zou P."/>
            <person name="Liu Y."/>
            <person name="Dai S."/>
            <person name="Zhou R."/>
        </authorList>
    </citation>
    <scope>NUCLEOTIDE SEQUENCE [LARGE SCALE GENOMIC DNA]</scope>
</reference>
<name>A0ACB9KY85_9MYRT</name>
<keyword evidence="2" id="KW-1185">Reference proteome</keyword>
<dbReference type="Proteomes" id="UP001057402">
    <property type="component" value="Chromosome 12"/>
</dbReference>
<protein>
    <submittedName>
        <fullName evidence="1">Uncharacterized protein</fullName>
    </submittedName>
</protein>
<sequence>MSPQDLEMSGELRWGGDRGTASEVVWPPPLLLMTPGRRIAAVGFENIRGDARELIWRAALGHGLADLMSLRDWEVALFVVCTCAWKENSQRKTRAPLDANVHPRGAWTRSSIEDGGLGLVRPLCFRLSSG</sequence>
<dbReference type="EMBL" id="CM042891">
    <property type="protein sequence ID" value="KAI4302229.1"/>
    <property type="molecule type" value="Genomic_DNA"/>
</dbReference>
<accession>A0ACB9KY85</accession>
<organism evidence="1 2">
    <name type="scientific">Melastoma candidum</name>
    <dbReference type="NCBI Taxonomy" id="119954"/>
    <lineage>
        <taxon>Eukaryota</taxon>
        <taxon>Viridiplantae</taxon>
        <taxon>Streptophyta</taxon>
        <taxon>Embryophyta</taxon>
        <taxon>Tracheophyta</taxon>
        <taxon>Spermatophyta</taxon>
        <taxon>Magnoliopsida</taxon>
        <taxon>eudicotyledons</taxon>
        <taxon>Gunneridae</taxon>
        <taxon>Pentapetalae</taxon>
        <taxon>rosids</taxon>
        <taxon>malvids</taxon>
        <taxon>Myrtales</taxon>
        <taxon>Melastomataceae</taxon>
        <taxon>Melastomatoideae</taxon>
        <taxon>Melastomateae</taxon>
        <taxon>Melastoma</taxon>
    </lineage>
</organism>